<dbReference type="RefSeq" id="WP_078685661.1">
    <property type="nucleotide sequence ID" value="NZ_FUYA01000008.1"/>
</dbReference>
<keyword evidence="5 10" id="KW-0547">Nucleotide-binding</keyword>
<evidence type="ECO:0000256" key="3">
    <source>
        <dbReference type="ARBA" id="ARBA00022723"/>
    </source>
</evidence>
<organism evidence="13 14">
    <name type="scientific">Desulfobaculum bizertense DSM 18034</name>
    <dbReference type="NCBI Taxonomy" id="1121442"/>
    <lineage>
        <taxon>Bacteria</taxon>
        <taxon>Pseudomonadati</taxon>
        <taxon>Thermodesulfobacteriota</taxon>
        <taxon>Desulfovibrionia</taxon>
        <taxon>Desulfovibrionales</taxon>
        <taxon>Desulfovibrionaceae</taxon>
        <taxon>Desulfobaculum</taxon>
    </lineage>
</organism>
<feature type="binding site" evidence="10">
    <location>
        <position position="301"/>
    </location>
    <ligand>
        <name>Zn(2+)</name>
        <dbReference type="ChEBI" id="CHEBI:29105"/>
    </ligand>
</feature>
<dbReference type="PANTHER" id="PTHR32120">
    <property type="entry name" value="SMALL RIBOSOMAL SUBUNIT BIOGENESIS GTPASE RSGA"/>
    <property type="match status" value="1"/>
</dbReference>
<evidence type="ECO:0000259" key="11">
    <source>
        <dbReference type="PROSITE" id="PS50936"/>
    </source>
</evidence>
<evidence type="ECO:0000256" key="8">
    <source>
        <dbReference type="ARBA" id="ARBA00022884"/>
    </source>
</evidence>
<dbReference type="Gene3D" id="3.40.50.300">
    <property type="entry name" value="P-loop containing nucleotide triphosphate hydrolases"/>
    <property type="match status" value="1"/>
</dbReference>
<evidence type="ECO:0000256" key="1">
    <source>
        <dbReference type="ARBA" id="ARBA00022490"/>
    </source>
</evidence>
<keyword evidence="6 10" id="KW-0378">Hydrolase</keyword>
<dbReference type="Pfam" id="PF03193">
    <property type="entry name" value="RsgA_GTPase"/>
    <property type="match status" value="1"/>
</dbReference>
<comment type="function">
    <text evidence="10">One of several proteins that assist in the late maturation steps of the functional core of the 30S ribosomal subunit. Helps release RbfA from mature subunits. May play a role in the assembly of ribosomal proteins into the subunit. Circularly permuted GTPase that catalyzes slow GTP hydrolysis, GTPase activity is stimulated by the 30S ribosomal subunit.</text>
</comment>
<comment type="cofactor">
    <cofactor evidence="10">
        <name>Zn(2+)</name>
        <dbReference type="ChEBI" id="CHEBI:29105"/>
    </cofactor>
    <text evidence="10">Binds 1 zinc ion per subunit.</text>
</comment>
<dbReference type="InterPro" id="IPR010914">
    <property type="entry name" value="RsgA_GTPase_dom"/>
</dbReference>
<dbReference type="GO" id="GO:0003924">
    <property type="term" value="F:GTPase activity"/>
    <property type="evidence" value="ECO:0007669"/>
    <property type="project" value="UniProtKB-UniRule"/>
</dbReference>
<proteinExistence type="inferred from homology"/>
<feature type="domain" description="EngC GTPase" evidence="11">
    <location>
        <begin position="124"/>
        <end position="271"/>
    </location>
</feature>
<evidence type="ECO:0000256" key="10">
    <source>
        <dbReference type="HAMAP-Rule" id="MF_01820"/>
    </source>
</evidence>
<evidence type="ECO:0000313" key="14">
    <source>
        <dbReference type="Proteomes" id="UP000189733"/>
    </source>
</evidence>
<dbReference type="AlphaFoldDB" id="A0A1T4WLG6"/>
<feature type="domain" description="CP-type G" evidence="12">
    <location>
        <begin position="115"/>
        <end position="273"/>
    </location>
</feature>
<gene>
    <name evidence="10" type="primary">rsgA</name>
    <name evidence="13" type="ORF">SAMN02745702_02380</name>
</gene>
<feature type="binding site" evidence="10">
    <location>
        <begin position="163"/>
        <end position="166"/>
    </location>
    <ligand>
        <name>GTP</name>
        <dbReference type="ChEBI" id="CHEBI:37565"/>
    </ligand>
</feature>
<dbReference type="EMBL" id="FUYA01000008">
    <property type="protein sequence ID" value="SKA77738.1"/>
    <property type="molecule type" value="Genomic_DNA"/>
</dbReference>
<dbReference type="Gene3D" id="1.10.40.50">
    <property type="entry name" value="Probable gtpase engc, domain 3"/>
    <property type="match status" value="1"/>
</dbReference>
<dbReference type="OrthoDB" id="9809485at2"/>
<dbReference type="CDD" id="cd01854">
    <property type="entry name" value="YjeQ_EngC"/>
    <property type="match status" value="1"/>
</dbReference>
<evidence type="ECO:0000256" key="9">
    <source>
        <dbReference type="ARBA" id="ARBA00023134"/>
    </source>
</evidence>
<dbReference type="InterPro" id="IPR027417">
    <property type="entry name" value="P-loop_NTPase"/>
</dbReference>
<keyword evidence="1 10" id="KW-0963">Cytoplasm</keyword>
<dbReference type="InterPro" id="IPR030378">
    <property type="entry name" value="G_CP_dom"/>
</dbReference>
<evidence type="ECO:0000256" key="2">
    <source>
        <dbReference type="ARBA" id="ARBA00022517"/>
    </source>
</evidence>
<dbReference type="InterPro" id="IPR004881">
    <property type="entry name" value="Ribosome_biogen_GTPase_RsgA"/>
</dbReference>
<feature type="binding site" evidence="10">
    <location>
        <position position="296"/>
    </location>
    <ligand>
        <name>Zn(2+)</name>
        <dbReference type="ChEBI" id="CHEBI:29105"/>
    </ligand>
</feature>
<evidence type="ECO:0000256" key="4">
    <source>
        <dbReference type="ARBA" id="ARBA00022730"/>
    </source>
</evidence>
<sequence length="369" mass="41540">MTNPCATHPQRRNPLDHLFQLGWKKNTVLFLEDMATEPHCVARVISVQRNLFLVSNAQEEWLCSAAGKLLHAKNADFPVTGDWVLTHDKHITAVLPRQNMLSRGEAGSHDRHSGIAQKTQPIAANLDTVFIVSGLDRDFNLRRLERYLTLVYNCGINPVIILTKADLQNAPENFQMEVESIAFGVPVILCSAKNMQGKEEVEQYIQRGQTVAMIGSSGAGKSTLANMLYGKDIQITAHVSESVGKGRHATTHRELLKMPQGGMLIDNPGIREIAFSEGGEGIQRSFEDIEQLAEYCRFADCTHQTEPGCAVLRAVQNGELPAERLESYHKMQRELDYLESRSTKSADRIEKERWKDVALRIKDLKRRRR</sequence>
<dbReference type="GO" id="GO:0046872">
    <property type="term" value="F:metal ion binding"/>
    <property type="evidence" value="ECO:0007669"/>
    <property type="project" value="UniProtKB-KW"/>
</dbReference>
<evidence type="ECO:0000259" key="12">
    <source>
        <dbReference type="PROSITE" id="PS51721"/>
    </source>
</evidence>
<keyword evidence="9 10" id="KW-0342">GTP-binding</keyword>
<keyword evidence="3 10" id="KW-0479">Metal-binding</keyword>
<protein>
    <recommendedName>
        <fullName evidence="10">Small ribosomal subunit biogenesis GTPase RsgA</fullName>
        <ecNumber evidence="10">3.6.1.-</ecNumber>
    </recommendedName>
</protein>
<name>A0A1T4WLG6_9BACT</name>
<dbReference type="STRING" id="1121442.SAMN02745702_02380"/>
<feature type="binding site" evidence="10">
    <location>
        <position position="309"/>
    </location>
    <ligand>
        <name>Zn(2+)</name>
        <dbReference type="ChEBI" id="CHEBI:29105"/>
    </ligand>
</feature>
<comment type="subunit">
    <text evidence="10">Monomer. Associates with 30S ribosomal subunit, binds 16S rRNA.</text>
</comment>
<comment type="similarity">
    <text evidence="10">Belongs to the TRAFAC class YlqF/YawG GTPase family. RsgA subfamily.</text>
</comment>
<keyword evidence="7 10" id="KW-0862">Zinc</keyword>
<dbReference type="GO" id="GO:0005737">
    <property type="term" value="C:cytoplasm"/>
    <property type="evidence" value="ECO:0007669"/>
    <property type="project" value="UniProtKB-SubCell"/>
</dbReference>
<dbReference type="PROSITE" id="PS50936">
    <property type="entry name" value="ENGC_GTPASE"/>
    <property type="match status" value="1"/>
</dbReference>
<dbReference type="PROSITE" id="PS51721">
    <property type="entry name" value="G_CP"/>
    <property type="match status" value="1"/>
</dbReference>
<evidence type="ECO:0000256" key="5">
    <source>
        <dbReference type="ARBA" id="ARBA00022741"/>
    </source>
</evidence>
<dbReference type="GO" id="GO:0019843">
    <property type="term" value="F:rRNA binding"/>
    <property type="evidence" value="ECO:0007669"/>
    <property type="project" value="UniProtKB-KW"/>
</dbReference>
<dbReference type="EC" id="3.6.1.-" evidence="10"/>
<keyword evidence="14" id="KW-1185">Reference proteome</keyword>
<dbReference type="NCBIfam" id="TIGR00157">
    <property type="entry name" value="ribosome small subunit-dependent GTPase A"/>
    <property type="match status" value="1"/>
</dbReference>
<keyword evidence="2 10" id="KW-0690">Ribosome biogenesis</keyword>
<reference evidence="13 14" key="1">
    <citation type="submission" date="2017-02" db="EMBL/GenBank/DDBJ databases">
        <authorList>
            <person name="Peterson S.W."/>
        </authorList>
    </citation>
    <scope>NUCLEOTIDE SEQUENCE [LARGE SCALE GENOMIC DNA]</scope>
    <source>
        <strain evidence="13 14">DSM 18034</strain>
    </source>
</reference>
<evidence type="ECO:0000313" key="13">
    <source>
        <dbReference type="EMBL" id="SKA77738.1"/>
    </source>
</evidence>
<dbReference type="GO" id="GO:0042274">
    <property type="term" value="P:ribosomal small subunit biogenesis"/>
    <property type="evidence" value="ECO:0007669"/>
    <property type="project" value="UniProtKB-UniRule"/>
</dbReference>
<accession>A0A1T4WLG6</accession>
<evidence type="ECO:0000256" key="6">
    <source>
        <dbReference type="ARBA" id="ARBA00022801"/>
    </source>
</evidence>
<dbReference type="HAMAP" id="MF_01820">
    <property type="entry name" value="GTPase_RsgA"/>
    <property type="match status" value="1"/>
</dbReference>
<dbReference type="SUPFAM" id="SSF52540">
    <property type="entry name" value="P-loop containing nucleoside triphosphate hydrolases"/>
    <property type="match status" value="1"/>
</dbReference>
<keyword evidence="8 10" id="KW-0694">RNA-binding</keyword>
<evidence type="ECO:0000256" key="7">
    <source>
        <dbReference type="ARBA" id="ARBA00022833"/>
    </source>
</evidence>
<keyword evidence="4 10" id="KW-0699">rRNA-binding</keyword>
<feature type="binding site" evidence="10">
    <location>
        <position position="303"/>
    </location>
    <ligand>
        <name>Zn(2+)</name>
        <dbReference type="ChEBI" id="CHEBI:29105"/>
    </ligand>
</feature>
<dbReference type="PANTHER" id="PTHR32120:SF10">
    <property type="entry name" value="SMALL RIBOSOMAL SUBUNIT BIOGENESIS GTPASE RSGA"/>
    <property type="match status" value="1"/>
</dbReference>
<dbReference type="GO" id="GO:0005525">
    <property type="term" value="F:GTP binding"/>
    <property type="evidence" value="ECO:0007669"/>
    <property type="project" value="UniProtKB-UniRule"/>
</dbReference>
<comment type="subcellular location">
    <subcellularLocation>
        <location evidence="10">Cytoplasm</location>
    </subcellularLocation>
</comment>
<dbReference type="Proteomes" id="UP000189733">
    <property type="component" value="Unassembled WGS sequence"/>
</dbReference>
<feature type="binding site" evidence="10">
    <location>
        <begin position="215"/>
        <end position="223"/>
    </location>
    <ligand>
        <name>GTP</name>
        <dbReference type="ChEBI" id="CHEBI:37565"/>
    </ligand>
</feature>